<feature type="region of interest" description="Disordered" evidence="17">
    <location>
        <begin position="117"/>
        <end position="164"/>
    </location>
</feature>
<evidence type="ECO:0000256" key="8">
    <source>
        <dbReference type="ARBA" id="ARBA00022806"/>
    </source>
</evidence>
<evidence type="ECO:0000256" key="6">
    <source>
        <dbReference type="ARBA" id="ARBA00022741"/>
    </source>
</evidence>
<keyword evidence="7 15" id="KW-0378">Hydrolase</keyword>
<keyword evidence="2 15" id="KW-0244">Early protein</keyword>
<dbReference type="InterPro" id="IPR001177">
    <property type="entry name" value="PPV_DNA_helicase_E1_C"/>
</dbReference>
<feature type="short sequence motif" description="Nuclear export signal" evidence="15">
    <location>
        <begin position="99"/>
        <end position="108"/>
    </location>
</feature>
<dbReference type="InterPro" id="IPR014000">
    <property type="entry name" value="PPV_DNA_helicase_E1_N"/>
</dbReference>
<evidence type="ECO:0000256" key="2">
    <source>
        <dbReference type="ARBA" id="ARBA00022518"/>
    </source>
</evidence>
<evidence type="ECO:0000256" key="11">
    <source>
        <dbReference type="ARBA" id="ARBA00023235"/>
    </source>
</evidence>
<comment type="catalytic activity">
    <reaction evidence="12 15">
        <text>Couples ATP hydrolysis with the unwinding of duplex DNA by translocating in the 3'-5' direction.</text>
        <dbReference type="EC" id="5.6.2.4"/>
    </reaction>
</comment>
<dbReference type="EC" id="5.6.2.4" evidence="15 16"/>
<evidence type="ECO:0000256" key="15">
    <source>
        <dbReference type="HAMAP-Rule" id="MF_04000"/>
    </source>
</evidence>
<dbReference type="GO" id="GO:0005524">
    <property type="term" value="F:ATP binding"/>
    <property type="evidence" value="ECO:0007669"/>
    <property type="project" value="UniProtKB-UniRule"/>
</dbReference>
<evidence type="ECO:0000256" key="17">
    <source>
        <dbReference type="SAM" id="MobiDB-lite"/>
    </source>
</evidence>
<feature type="modified residue" description="Phosphoserine; by host" evidence="15">
    <location>
        <position position="90"/>
    </location>
</feature>
<keyword evidence="3 15" id="KW-0597">Phosphoprotein</keyword>
<dbReference type="InterPro" id="IPR046832">
    <property type="entry name" value="PPV_E1_DBD"/>
</dbReference>
<dbReference type="InterPro" id="IPR046935">
    <property type="entry name" value="PPV_E1_DBD_sf"/>
</dbReference>
<evidence type="ECO:0000256" key="4">
    <source>
        <dbReference type="ARBA" id="ARBA00022562"/>
    </source>
</evidence>
<feature type="compositionally biased region" description="Basic and acidic residues" evidence="17">
    <location>
        <begin position="121"/>
        <end position="145"/>
    </location>
</feature>
<comment type="similarity">
    <text evidence="15 16">Belongs to the papillomaviridae E1 protein family.</text>
</comment>
<evidence type="ECO:0000256" key="7">
    <source>
        <dbReference type="ARBA" id="ARBA00022801"/>
    </source>
</evidence>
<evidence type="ECO:0000256" key="1">
    <source>
        <dbReference type="ARBA" id="ARBA00004147"/>
    </source>
</evidence>
<reference evidence="19 20" key="1">
    <citation type="journal article" date="2012" name="Virology">
        <title>Evidence of recombination and positive selection in cetacean papillomaviruses.</title>
        <authorList>
            <person name="Robles-Sikisaka R."/>
            <person name="Rivera R."/>
            <person name="Nollens H.H."/>
            <person name="St Leger J."/>
            <person name="Durden W.N."/>
            <person name="Stolen M."/>
            <person name="Burchell J."/>
            <person name="Wellehan J.F.Jr."/>
        </authorList>
    </citation>
    <scope>NUCLEOTIDE SEQUENCE [LARGE SCALE GENOMIC DNA]</scope>
    <source>
        <strain evidence="19">Tt09-43</strain>
    </source>
</reference>
<keyword evidence="5 15" id="KW-0235">DNA replication</keyword>
<feature type="domain" description="SF3 helicase" evidence="18">
    <location>
        <begin position="445"/>
        <end position="595"/>
    </location>
</feature>
<dbReference type="GO" id="GO:0006260">
    <property type="term" value="P:DNA replication"/>
    <property type="evidence" value="ECO:0007669"/>
    <property type="project" value="UniProtKB-UniRule"/>
</dbReference>
<dbReference type="InterPro" id="IPR027417">
    <property type="entry name" value="P-loop_NTPase"/>
</dbReference>
<keyword evidence="11 15" id="KW-0413">Isomerase</keyword>
<comment type="function">
    <text evidence="14 15">ATP-dependent DNA 3'-5' helicase required for initiation of viral DNA replication. It forms a complex with the viral E2 protein. The E1-E2 complex binds to the replication origin which contains binding sites for both proteins. During the initial step, a dimer of E1 interacts with a dimer of protein E2 leading to a complex that binds the viral origin of replication with high specificity. Then, a second dimer of E1 displaces the E2 dimer in an ATP-dependent manner to form the E1 tetramer. Following this, two E1 monomers are added to each half of the site, which results in the formation of two E1 trimers on the viral ori. Subsequently, two hexamers will be created. The double hexamer acts as a bi-directional helicase machinery and unwinds the viral DNA and then recruits the host DNA polymerase to start replication.</text>
</comment>
<dbReference type="HAMAP" id="MF_04000">
    <property type="entry name" value="PPV_E1"/>
    <property type="match status" value="1"/>
</dbReference>
<evidence type="ECO:0000256" key="16">
    <source>
        <dbReference type="PIRNR" id="PIRNR003383"/>
    </source>
</evidence>
<dbReference type="GO" id="GO:0042025">
    <property type="term" value="C:host cell nucleus"/>
    <property type="evidence" value="ECO:0007669"/>
    <property type="project" value="UniProtKB-SubCell"/>
</dbReference>
<evidence type="ECO:0000259" key="18">
    <source>
        <dbReference type="PROSITE" id="PS51206"/>
    </source>
</evidence>
<feature type="binding site" evidence="15">
    <location>
        <begin position="471"/>
        <end position="478"/>
    </location>
    <ligand>
        <name>ATP</name>
        <dbReference type="ChEBI" id="CHEBI:30616"/>
    </ligand>
</feature>
<protein>
    <recommendedName>
        <fullName evidence="15 16">Replication protein E1</fullName>
        <ecNumber evidence="15 16">5.6.2.4</ecNumber>
    </recommendedName>
    <alternativeName>
        <fullName evidence="15">ATP-dependent helicase E1</fullName>
    </alternativeName>
    <alternativeName>
        <fullName evidence="15">DNA 3'-5' helicase E1</fullName>
    </alternativeName>
</protein>
<evidence type="ECO:0000256" key="9">
    <source>
        <dbReference type="ARBA" id="ARBA00022840"/>
    </source>
</evidence>
<comment type="PTM">
    <text evidence="15">Phosphorylated.</text>
</comment>
<dbReference type="GO" id="GO:0043138">
    <property type="term" value="F:3'-5' DNA helicase activity"/>
    <property type="evidence" value="ECO:0007669"/>
    <property type="project" value="UniProtKB-UniRule"/>
</dbReference>
<dbReference type="EMBL" id="JN709472">
    <property type="protein sequence ID" value="AFA26589.1"/>
    <property type="molecule type" value="Genomic_DNA"/>
</dbReference>
<dbReference type="SUPFAM" id="SSF52540">
    <property type="entry name" value="P-loop containing nucleoside triphosphate hydrolases"/>
    <property type="match status" value="1"/>
</dbReference>
<accession>H6UYQ4</accession>
<evidence type="ECO:0000313" key="20">
    <source>
        <dbReference type="Proteomes" id="UP000098059"/>
    </source>
</evidence>
<feature type="compositionally biased region" description="Acidic residues" evidence="17">
    <location>
        <begin position="30"/>
        <end position="43"/>
    </location>
</feature>
<keyword evidence="6 15" id="KW-0547">Nucleotide-binding</keyword>
<dbReference type="Gene3D" id="3.40.1310.10">
    <property type="match status" value="1"/>
</dbReference>
<keyword evidence="8 15" id="KW-0347">Helicase</keyword>
<evidence type="ECO:0000256" key="13">
    <source>
        <dbReference type="ARBA" id="ARBA00048988"/>
    </source>
</evidence>
<evidence type="ECO:0000256" key="14">
    <source>
        <dbReference type="ARBA" id="ARBA00093297"/>
    </source>
</evidence>
<dbReference type="InterPro" id="IPR037102">
    <property type="entry name" value="Znf_lg_T-Ag_D1_dom_sf"/>
</dbReference>
<proteinExistence type="inferred from homology"/>
<comment type="subcellular location">
    <subcellularLocation>
        <location evidence="1 15">Host nucleus</location>
    </subcellularLocation>
</comment>
<dbReference type="Pfam" id="PF20450">
    <property type="entry name" value="PPV_E1_DBD"/>
    <property type="match status" value="1"/>
</dbReference>
<comment type="function">
    <text evidence="16">ATP-dependent DNA helicase required for initiation of viral DNA replication. It forms a complex with the viral E2 protein. The E1-E2 complex binds to the replication origin which contains binding sites for both proteins.</text>
</comment>
<gene>
    <name evidence="15 19" type="primary">E1</name>
</gene>
<evidence type="ECO:0000256" key="3">
    <source>
        <dbReference type="ARBA" id="ARBA00022553"/>
    </source>
</evidence>
<dbReference type="Proteomes" id="UP000098059">
    <property type="component" value="Segment"/>
</dbReference>
<name>H6UYQ4_9PAPI</name>
<dbReference type="SUPFAM" id="SSF55464">
    <property type="entry name" value="Origin of replication-binding domain, RBD-like"/>
    <property type="match status" value="1"/>
</dbReference>
<keyword evidence="9 15" id="KW-0067">ATP-binding</keyword>
<feature type="short sequence motif" description="Nuclear localization signal" evidence="15">
    <location>
        <begin position="84"/>
        <end position="86"/>
    </location>
</feature>
<comment type="caution">
    <text evidence="15">Lacks conserved residue(s) required for the propagation of feature annotation.</text>
</comment>
<comment type="subunit">
    <text evidence="15">Can form hexamers. Interacts with E2 protein; this interaction increases E1 DNA binding specificity. Interacts with host DNA polymerase subunit POLA2. Interacts with host single stranded DNA-binding protein RPA1. Interacts with host TOP1; this interaction stimulates the enzymatic activity of TOP1.</text>
</comment>
<evidence type="ECO:0000256" key="12">
    <source>
        <dbReference type="ARBA" id="ARBA00034617"/>
    </source>
</evidence>
<dbReference type="PIRSF" id="PIRSF003383">
    <property type="entry name" value="Rep_E1_papillomaV"/>
    <property type="match status" value="1"/>
</dbReference>
<dbReference type="InterPro" id="IPR016393">
    <property type="entry name" value="Rep_E1_papillomaV"/>
</dbReference>
<feature type="region of interest" description="Disordered" evidence="17">
    <location>
        <begin position="21"/>
        <end position="43"/>
    </location>
</feature>
<dbReference type="Gene3D" id="1.10.10.510">
    <property type="entry name" value="Zinc finger, large T-antigen D1 domain"/>
    <property type="match status" value="1"/>
</dbReference>
<evidence type="ECO:0000313" key="19">
    <source>
        <dbReference type="EMBL" id="AFA26589.1"/>
    </source>
</evidence>
<evidence type="ECO:0000256" key="5">
    <source>
        <dbReference type="ARBA" id="ARBA00022705"/>
    </source>
</evidence>
<evidence type="ECO:0000256" key="10">
    <source>
        <dbReference type="ARBA" id="ARBA00023125"/>
    </source>
</evidence>
<feature type="modified residue" description="Phosphoserine; by host" evidence="15">
    <location>
        <position position="100"/>
    </location>
</feature>
<dbReference type="InterPro" id="IPR014015">
    <property type="entry name" value="Helicase_SF3_DNA-vir"/>
</dbReference>
<dbReference type="GO" id="GO:0016887">
    <property type="term" value="F:ATP hydrolysis activity"/>
    <property type="evidence" value="ECO:0007669"/>
    <property type="project" value="RHEA"/>
</dbReference>
<comment type="catalytic activity">
    <reaction evidence="13 15 16">
        <text>ATP + H2O = ADP + phosphate + H(+)</text>
        <dbReference type="Rhea" id="RHEA:13065"/>
        <dbReference type="ChEBI" id="CHEBI:15377"/>
        <dbReference type="ChEBI" id="CHEBI:15378"/>
        <dbReference type="ChEBI" id="CHEBI:30616"/>
        <dbReference type="ChEBI" id="CHEBI:43474"/>
        <dbReference type="ChEBI" id="CHEBI:456216"/>
        <dbReference type="EC" id="5.6.2.4"/>
    </reaction>
</comment>
<organism evidence="19 20">
    <name type="scientific">Tursiops truncatus papillomavirus 7</name>
    <dbReference type="NCBI Taxonomy" id="1144383"/>
    <lineage>
        <taxon>Viruses</taxon>
        <taxon>Monodnaviria</taxon>
        <taxon>Shotokuvirae</taxon>
        <taxon>Cossaviricota</taxon>
        <taxon>Papovaviricetes</taxon>
        <taxon>Zurhausenvirales</taxon>
        <taxon>Papillomaviridae</taxon>
        <taxon>Firstpapillomavirinae</taxon>
        <taxon>Upsilonpapillomavirus</taxon>
        <taxon>Upsilonpapillomavirus 1</taxon>
    </lineage>
</organism>
<keyword evidence="10 15" id="KW-0238">DNA-binding</keyword>
<dbReference type="PROSITE" id="PS51206">
    <property type="entry name" value="SF3_HELICASE_1"/>
    <property type="match status" value="1"/>
</dbReference>
<keyword evidence="4 15" id="KW-1048">Host nucleus</keyword>
<sequence>MDTSPGTDPFEGGSNEWVLVEATDVSGGGVDEDEEEEDDSDDEDMVDFIDDSVHVQSAETQDYYRSLQVEQQRIDDERAVQALKRKFWESPKSKVDSDLSPRLAAITLQDKQRRGRARRKLYTEGEHGDSLEDRLEESLDTRNKVPTEQNLEPVRVGEGATPKTVGNVRSTQEVEGAETSEDYTCSVTQLLRAPKPRTVLLAMFKNAFGCSFTDLTRSFKSDKTTNEDWTCLIVGVPCSLENAITDLLKPSSNFLHVTTTTCKFGLLVLVLAQWKTSKSRETVCNLLAGLLSVEKQQILCEPPKIRHPGAAMFWYKKGLSSACVVTGDMPVWILKQVSIQDQLGEMCQFSLSQMIQWAYDNGHETEETIAYEYAAFAEEDKNAEAFLRSNCQAKFVKDCTNMVRLYRRAEMKKMGMGQWIRHRCDAVEGDGDWRQVMNFLKFQGIEIMSFLIDLRLFLKGVPKKNCIVLYGPPNTGKSMFAMSLISLLGGKVLSYVNSTSHFWLQPLLDAKVALIDDATPGTWDYADMYLRNALDGNPMSLDTKHRAPVQITCPPLLITTNSNIMENDKWKYLHSRVRMYSFLHECPLNSRGEPEFQLNKVNWKGFLTKCWSKLSLDEGIEGQDGSPLQPLKCVARDPNGPD</sequence>
<dbReference type="GO" id="GO:0003677">
    <property type="term" value="F:DNA binding"/>
    <property type="evidence" value="ECO:0007669"/>
    <property type="project" value="UniProtKB-UniRule"/>
</dbReference>
<dbReference type="Pfam" id="PF00519">
    <property type="entry name" value="PPV_E1_C"/>
    <property type="match status" value="1"/>
</dbReference>
<dbReference type="Gene3D" id="3.40.50.300">
    <property type="entry name" value="P-loop containing nucleotide triphosphate hydrolases"/>
    <property type="match status" value="1"/>
</dbReference>
<dbReference type="Pfam" id="PF00524">
    <property type="entry name" value="PPV_E1_N"/>
    <property type="match status" value="1"/>
</dbReference>